<organism evidence="1">
    <name type="scientific">viral metagenome</name>
    <dbReference type="NCBI Taxonomy" id="1070528"/>
    <lineage>
        <taxon>unclassified sequences</taxon>
        <taxon>metagenomes</taxon>
        <taxon>organismal metagenomes</taxon>
    </lineage>
</organism>
<protein>
    <submittedName>
        <fullName evidence="1">Uncharacterized protein</fullName>
    </submittedName>
</protein>
<evidence type="ECO:0000313" key="1">
    <source>
        <dbReference type="EMBL" id="QHS97227.1"/>
    </source>
</evidence>
<sequence length="138" mass="16403">MDGPWYETTGPNRQYVYDDILLVMTCSTEWKRIRNMKHNVRYIFKDIANLSFIIKECMAIEFDKHGSFGSYRGYGAFTRNNLMKAAKKKLVEEYYKTKAIDILKNSIIVSNWINHILYRPPGTRYKFHKNSFENAKNQ</sequence>
<dbReference type="EMBL" id="MN739291">
    <property type="protein sequence ID" value="QHS97227.1"/>
    <property type="molecule type" value="Genomic_DNA"/>
</dbReference>
<name>A0A6C0BY12_9ZZZZ</name>
<reference evidence="1" key="1">
    <citation type="journal article" date="2020" name="Nature">
        <title>Giant virus diversity and host interactions through global metagenomics.</title>
        <authorList>
            <person name="Schulz F."/>
            <person name="Roux S."/>
            <person name="Paez-Espino D."/>
            <person name="Jungbluth S."/>
            <person name="Walsh D.A."/>
            <person name="Denef V.J."/>
            <person name="McMahon K.D."/>
            <person name="Konstantinidis K.T."/>
            <person name="Eloe-Fadrosh E.A."/>
            <person name="Kyrpides N.C."/>
            <person name="Woyke T."/>
        </authorList>
    </citation>
    <scope>NUCLEOTIDE SEQUENCE</scope>
    <source>
        <strain evidence="1">GVMAG-M-3300020169-51</strain>
    </source>
</reference>
<proteinExistence type="predicted"/>
<accession>A0A6C0BY12</accession>
<dbReference type="AlphaFoldDB" id="A0A6C0BY12"/>